<name>A0A9W5N0C7_NEISU</name>
<keyword evidence="1" id="KW-1133">Transmembrane helix</keyword>
<dbReference type="EMBL" id="ACEO02000001">
    <property type="protein sequence ID" value="EFC53151.1"/>
    <property type="molecule type" value="Genomic_DNA"/>
</dbReference>
<feature type="transmembrane region" description="Helical" evidence="1">
    <location>
        <begin position="20"/>
        <end position="41"/>
    </location>
</feature>
<sequence length="44" mass="5023">MKYAASNRRPSETYLNQVSGGLLFFFLLLQAMVCLTIRASLLRE</sequence>
<dbReference type="Proteomes" id="UP000004621">
    <property type="component" value="Unassembled WGS sequence"/>
</dbReference>
<evidence type="ECO:0000313" key="2">
    <source>
        <dbReference type="EMBL" id="EFC53151.1"/>
    </source>
</evidence>
<evidence type="ECO:0000313" key="3">
    <source>
        <dbReference type="Proteomes" id="UP000004621"/>
    </source>
</evidence>
<dbReference type="AlphaFoldDB" id="A0A9W5N0C7"/>
<comment type="caution">
    <text evidence="2">The sequence shown here is derived from an EMBL/GenBank/DDBJ whole genome shotgun (WGS) entry which is preliminary data.</text>
</comment>
<organism evidence="2 3">
    <name type="scientific">Neisseria subflava NJ9703</name>
    <dbReference type="NCBI Taxonomy" id="546268"/>
    <lineage>
        <taxon>Bacteria</taxon>
        <taxon>Pseudomonadati</taxon>
        <taxon>Pseudomonadota</taxon>
        <taxon>Betaproteobacteria</taxon>
        <taxon>Neisseriales</taxon>
        <taxon>Neisseriaceae</taxon>
        <taxon>Neisseria</taxon>
    </lineage>
</organism>
<protein>
    <submittedName>
        <fullName evidence="2">Uncharacterized protein</fullName>
    </submittedName>
</protein>
<accession>A0A9W5N0C7</accession>
<evidence type="ECO:0000256" key="1">
    <source>
        <dbReference type="SAM" id="Phobius"/>
    </source>
</evidence>
<gene>
    <name evidence="2" type="ORF">NEISUBOT_03150</name>
</gene>
<reference evidence="2 3" key="1">
    <citation type="submission" date="2010-01" db="EMBL/GenBank/DDBJ databases">
        <authorList>
            <person name="Weinstock G."/>
            <person name="Sodergren E."/>
            <person name="Clifton S."/>
            <person name="Fulton L."/>
            <person name="Fulton B."/>
            <person name="Courtney L."/>
            <person name="Fronick C."/>
            <person name="Harrison M."/>
            <person name="Strong C."/>
            <person name="Farmer C."/>
            <person name="Delahaunty K."/>
            <person name="Markovic C."/>
            <person name="Hall O."/>
            <person name="Minx P."/>
            <person name="Tomlinson C."/>
            <person name="Mitreva M."/>
            <person name="Nelson J."/>
            <person name="Hou S."/>
            <person name="Wollam A."/>
            <person name="Pepin K.H."/>
            <person name="Johnson M."/>
            <person name="Bhonagiri V."/>
            <person name="Nash W.E."/>
            <person name="Warren W."/>
            <person name="Chinwalla A."/>
            <person name="Mardis E.R."/>
            <person name="Wilson R.K."/>
        </authorList>
    </citation>
    <scope>NUCLEOTIDE SEQUENCE [LARGE SCALE GENOMIC DNA]</scope>
    <source>
        <strain evidence="2 3">NJ9703</strain>
    </source>
</reference>
<keyword evidence="1" id="KW-0812">Transmembrane</keyword>
<keyword evidence="1" id="KW-0472">Membrane</keyword>
<proteinExistence type="predicted"/>